<accession>A0A2T2WE25</accession>
<evidence type="ECO:0000313" key="2">
    <source>
        <dbReference type="Proteomes" id="UP000241848"/>
    </source>
</evidence>
<proteinExistence type="predicted"/>
<dbReference type="Pfam" id="PF09344">
    <property type="entry name" value="Cas_CT1975"/>
    <property type="match status" value="1"/>
</dbReference>
<dbReference type="EMBL" id="PXYV01000061">
    <property type="protein sequence ID" value="PSR20486.1"/>
    <property type="molecule type" value="Genomic_DNA"/>
</dbReference>
<organism evidence="1 2">
    <name type="scientific">Sulfobacillus acidophilus</name>
    <dbReference type="NCBI Taxonomy" id="53633"/>
    <lineage>
        <taxon>Bacteria</taxon>
        <taxon>Bacillati</taxon>
        <taxon>Bacillota</taxon>
        <taxon>Clostridia</taxon>
        <taxon>Eubacteriales</taxon>
        <taxon>Clostridiales Family XVII. Incertae Sedis</taxon>
        <taxon>Sulfobacillus</taxon>
    </lineage>
</organism>
<comment type="caution">
    <text evidence="1">The sequence shown here is derived from an EMBL/GenBank/DDBJ whole genome shotgun (WGS) entry which is preliminary data.</text>
</comment>
<name>A0A2T2WE25_9FIRM</name>
<dbReference type="NCBIfam" id="TIGR01869">
    <property type="entry name" value="casC_Cse4"/>
    <property type="match status" value="1"/>
</dbReference>
<protein>
    <submittedName>
        <fullName evidence="1">Type I-E CRISPR-associated protein Cas7/Cse4/CasC</fullName>
    </submittedName>
</protein>
<dbReference type="InterPro" id="IPR010148">
    <property type="entry name" value="CRISPR-assoc_prot_CT1975"/>
</dbReference>
<evidence type="ECO:0000313" key="1">
    <source>
        <dbReference type="EMBL" id="PSR20486.1"/>
    </source>
</evidence>
<dbReference type="AlphaFoldDB" id="A0A2T2WE25"/>
<reference evidence="1 2" key="1">
    <citation type="journal article" date="2014" name="BMC Genomics">
        <title>Comparison of environmental and isolate Sulfobacillus genomes reveals diverse carbon, sulfur, nitrogen, and hydrogen metabolisms.</title>
        <authorList>
            <person name="Justice N.B."/>
            <person name="Norman A."/>
            <person name="Brown C.T."/>
            <person name="Singh A."/>
            <person name="Thomas B.C."/>
            <person name="Banfield J.F."/>
        </authorList>
    </citation>
    <scope>NUCLEOTIDE SEQUENCE [LARGE SCALE GENOMIC DNA]</scope>
    <source>
        <strain evidence="1">AMDSBA3</strain>
    </source>
</reference>
<gene>
    <name evidence="1" type="primary">cas7e</name>
    <name evidence="1" type="ORF">C7B45_14810</name>
</gene>
<dbReference type="Proteomes" id="UP000241848">
    <property type="component" value="Unassembled WGS sequence"/>
</dbReference>
<sequence length="387" mass="42487">MFLQVHYLTSYHASLLNRDDAGLAKRITFGGVPRLRVSSQSQKRHWREWMTAHTELSSGWRTRNFFGRILLPRVINSGIESDQAHRLVYVLATKVLHAAGDNTAVAADTLMMKQPVLFGEPEARYFTQMIVDAARAEEAEEVLAARIDREKQNLAAMLRQNGLHDPAAGFEGALFGRFVTSDILARVDAPVHVAHAFTTHALETEVDYFTVVDDLSREDETGAAHANDMELGAGIFYGYAVVDVPLLVSNLTGCDRKAWQFQEWGGPRALLNLLIHAMAEVTPGAKLGATAPYARAQCVVLEVGTTQPRSLANAFLKPIRPGISGNDPMAQSIEALARHLTALEQMYGNETEKRWVASMLPWPRDERPVPLQQAVDAALAAIGGLGA</sequence>